<keyword evidence="3" id="KW-0547">Nucleotide-binding</keyword>
<feature type="domain" description="ABC transmembrane type-1" evidence="9">
    <location>
        <begin position="43"/>
        <end position="327"/>
    </location>
</feature>
<dbReference type="AlphaFoldDB" id="A0A0M9WQM1"/>
<comment type="caution">
    <text evidence="10">The sequence shown here is derived from an EMBL/GenBank/DDBJ whole genome shotgun (WGS) entry which is preliminary data.</text>
</comment>
<keyword evidence="4 10" id="KW-0067">ATP-binding</keyword>
<dbReference type="GO" id="GO:0005524">
    <property type="term" value="F:ATP binding"/>
    <property type="evidence" value="ECO:0007669"/>
    <property type="project" value="UniProtKB-KW"/>
</dbReference>
<evidence type="ECO:0000256" key="6">
    <source>
        <dbReference type="ARBA" id="ARBA00023136"/>
    </source>
</evidence>
<feature type="domain" description="ABC transporter" evidence="8">
    <location>
        <begin position="361"/>
        <end position="593"/>
    </location>
</feature>
<dbReference type="InterPro" id="IPR014216">
    <property type="entry name" value="ABC_transptr_CydD"/>
</dbReference>
<evidence type="ECO:0000256" key="3">
    <source>
        <dbReference type="ARBA" id="ARBA00022741"/>
    </source>
</evidence>
<evidence type="ECO:0000256" key="2">
    <source>
        <dbReference type="ARBA" id="ARBA00022692"/>
    </source>
</evidence>
<dbReference type="InterPro" id="IPR003439">
    <property type="entry name" value="ABC_transporter-like_ATP-bd"/>
</dbReference>
<dbReference type="SUPFAM" id="SSF52540">
    <property type="entry name" value="P-loop containing nucleoside triphosphate hydrolases"/>
    <property type="match status" value="1"/>
</dbReference>
<dbReference type="Gene3D" id="1.20.1560.10">
    <property type="entry name" value="ABC transporter type 1, transmembrane domain"/>
    <property type="match status" value="1"/>
</dbReference>
<dbReference type="InterPro" id="IPR017871">
    <property type="entry name" value="ABC_transporter-like_CS"/>
</dbReference>
<reference evidence="10 11" key="1">
    <citation type="journal article" date="2015" name="Genome Announc.">
        <title>Draft Genome Sequence of Rhodococcus rhodochrous Strain KG-21, a Soil Isolate from Oil Fields of Krishna-Godavari Basin, India.</title>
        <authorList>
            <person name="Dawar C."/>
            <person name="Aggarwal R.K."/>
        </authorList>
    </citation>
    <scope>NUCLEOTIDE SEQUENCE [LARGE SCALE GENOMIC DNA]</scope>
    <source>
        <strain evidence="10 11">KG-21</strain>
    </source>
</reference>
<dbReference type="PATRIC" id="fig|1441923.3.peg.387"/>
<dbReference type="PROSITE" id="PS50893">
    <property type="entry name" value="ABC_TRANSPORTER_2"/>
    <property type="match status" value="1"/>
</dbReference>
<keyword evidence="6 7" id="KW-0472">Membrane</keyword>
<dbReference type="InterPro" id="IPR036640">
    <property type="entry name" value="ABC1_TM_sf"/>
</dbReference>
<dbReference type="GO" id="GO:0140359">
    <property type="term" value="F:ABC-type transporter activity"/>
    <property type="evidence" value="ECO:0007669"/>
    <property type="project" value="InterPro"/>
</dbReference>
<dbReference type="PANTHER" id="PTHR24221:SF590">
    <property type="entry name" value="COMPONENT LINKED WITH THE ASSEMBLY OF CYTOCHROME' TRANSPORT TRANSMEMBRANE ATP-BINDING PROTEIN ABC TRANSPORTER CYDD-RELATED"/>
    <property type="match status" value="1"/>
</dbReference>
<dbReference type="InterPro" id="IPR011527">
    <property type="entry name" value="ABC1_TM_dom"/>
</dbReference>
<dbReference type="PROSITE" id="PS50929">
    <property type="entry name" value="ABC_TM1F"/>
    <property type="match status" value="1"/>
</dbReference>
<dbReference type="InterPro" id="IPR027417">
    <property type="entry name" value="P-loop_NTPase"/>
</dbReference>
<dbReference type="EMBL" id="AZYO01000002">
    <property type="protein sequence ID" value="KOS57897.1"/>
    <property type="molecule type" value="Genomic_DNA"/>
</dbReference>
<keyword evidence="5 7" id="KW-1133">Transmembrane helix</keyword>
<reference evidence="11" key="2">
    <citation type="submission" date="2015-01" db="EMBL/GenBank/DDBJ databases">
        <title>Draft genome sequence of potential hydrocarbon metabolising strain of Rhodococcus rhodochrous.</title>
        <authorList>
            <person name="Aggarwal R.K."/>
            <person name="Dawar C."/>
        </authorList>
    </citation>
    <scope>NUCLEOTIDE SEQUENCE [LARGE SCALE GENOMIC DNA]</scope>
    <source>
        <strain evidence="11">KG-21</strain>
    </source>
</reference>
<dbReference type="Gene3D" id="3.40.50.300">
    <property type="entry name" value="P-loop containing nucleotide triphosphate hydrolases"/>
    <property type="match status" value="1"/>
</dbReference>
<gene>
    <name evidence="10" type="ORF">Z051_01760</name>
</gene>
<evidence type="ECO:0000256" key="4">
    <source>
        <dbReference type="ARBA" id="ARBA00022840"/>
    </source>
</evidence>
<dbReference type="InterPro" id="IPR003593">
    <property type="entry name" value="AAA+_ATPase"/>
</dbReference>
<dbReference type="CDD" id="cd03228">
    <property type="entry name" value="ABCC_MRP_Like"/>
    <property type="match status" value="1"/>
</dbReference>
<protein>
    <submittedName>
        <fullName evidence="10">ABC transporter ATP-binding protein</fullName>
    </submittedName>
</protein>
<evidence type="ECO:0000313" key="11">
    <source>
        <dbReference type="Proteomes" id="UP000037712"/>
    </source>
</evidence>
<dbReference type="Pfam" id="PF00005">
    <property type="entry name" value="ABC_tran"/>
    <property type="match status" value="1"/>
</dbReference>
<feature type="transmembrane region" description="Helical" evidence="7">
    <location>
        <begin position="156"/>
        <end position="179"/>
    </location>
</feature>
<comment type="subcellular location">
    <subcellularLocation>
        <location evidence="1">Cell membrane</location>
        <topology evidence="1">Multi-pass membrane protein</topology>
    </subcellularLocation>
</comment>
<proteinExistence type="predicted"/>
<evidence type="ECO:0000256" key="5">
    <source>
        <dbReference type="ARBA" id="ARBA00022989"/>
    </source>
</evidence>
<accession>A0A0M9WQM1</accession>
<dbReference type="GO" id="GO:0016887">
    <property type="term" value="F:ATP hydrolysis activity"/>
    <property type="evidence" value="ECO:0007669"/>
    <property type="project" value="InterPro"/>
</dbReference>
<dbReference type="CDD" id="cd18584">
    <property type="entry name" value="ABC_6TM_AarD_CydD"/>
    <property type="match status" value="1"/>
</dbReference>
<dbReference type="SUPFAM" id="SSF90123">
    <property type="entry name" value="ABC transporter transmembrane region"/>
    <property type="match status" value="1"/>
</dbReference>
<sequence>MTAPADAAVRPFGSVPGAADVPRRRGPIDPRLWRYSATARGYLALTLVTAAIDVAMIVVSALAIGAVLAGVLTTGTTELGEWRTELLVLAGAVTVRTLVTWVQSRFAHRSASRVVAELEHEVLAAATRLPPRELEPRRDEIATVLTRGLGGLSEYLTGYVPALLLAVTLTPITVVVIALQDLTSAIIVVVTLPLIPAFMILIGLLTKGRADRTLRTMTTLSAQLLDLIAGLPTLRALGREQGPAQKVRELGDDHRRTTMSALRVAFLSGTVLEWLATLSVALIAVGIGLRLVYGDMALEAGIVALILAPEAYLPLRTVGAKFHAAEDGKAAAERAFAILDRASAAPSDTAGAGFDATSAELTLSGLSVASRDGYAPYRLDAVCRPGAVTVLTGANGSGKSTALLAVLGLAEPAEGRVEAGGRPVTADDAWWEQVAWLPQRPVLLPGTLADNLRLTGVGPTTDGLEDICAATGFDEVLDALPSGWDTVVGAEGSGLSLGQRQRLALVRTLAADRSVLLLDEPTAHLDDATEATVLATVRELARRGRTVVIVAHRPSILAIADSVVPVVSDSVVPVVSDSVVPVVSDSVVPVVSHCDPASGTGER</sequence>
<feature type="transmembrane region" description="Helical" evidence="7">
    <location>
        <begin position="264"/>
        <end position="285"/>
    </location>
</feature>
<dbReference type="RefSeq" id="WP_054371116.1">
    <property type="nucleotide sequence ID" value="NZ_AZYO01000002.1"/>
</dbReference>
<evidence type="ECO:0000259" key="9">
    <source>
        <dbReference type="PROSITE" id="PS50929"/>
    </source>
</evidence>
<dbReference type="PANTHER" id="PTHR24221">
    <property type="entry name" value="ATP-BINDING CASSETTE SUB-FAMILY B"/>
    <property type="match status" value="1"/>
</dbReference>
<evidence type="ECO:0000259" key="8">
    <source>
        <dbReference type="PROSITE" id="PS50893"/>
    </source>
</evidence>
<organism evidence="10 11">
    <name type="scientific">Rhodococcus rhodochrous KG-21</name>
    <dbReference type="NCBI Taxonomy" id="1441923"/>
    <lineage>
        <taxon>Bacteria</taxon>
        <taxon>Bacillati</taxon>
        <taxon>Actinomycetota</taxon>
        <taxon>Actinomycetes</taxon>
        <taxon>Mycobacteriales</taxon>
        <taxon>Nocardiaceae</taxon>
        <taxon>Rhodococcus</taxon>
    </lineage>
</organism>
<dbReference type="GO" id="GO:0005886">
    <property type="term" value="C:plasma membrane"/>
    <property type="evidence" value="ECO:0007669"/>
    <property type="project" value="UniProtKB-SubCell"/>
</dbReference>
<feature type="transmembrane region" description="Helical" evidence="7">
    <location>
        <begin position="86"/>
        <end position="103"/>
    </location>
</feature>
<keyword evidence="2 7" id="KW-0812">Transmembrane</keyword>
<dbReference type="NCBIfam" id="TIGR02857">
    <property type="entry name" value="CydD"/>
    <property type="match status" value="1"/>
</dbReference>
<evidence type="ECO:0000313" key="10">
    <source>
        <dbReference type="EMBL" id="KOS57897.1"/>
    </source>
</evidence>
<dbReference type="SMART" id="SM00382">
    <property type="entry name" value="AAA"/>
    <property type="match status" value="1"/>
</dbReference>
<feature type="transmembrane region" description="Helical" evidence="7">
    <location>
        <begin position="185"/>
        <end position="205"/>
    </location>
</feature>
<dbReference type="Pfam" id="PF00664">
    <property type="entry name" value="ABC_membrane"/>
    <property type="match status" value="1"/>
</dbReference>
<dbReference type="InterPro" id="IPR039421">
    <property type="entry name" value="Type_1_exporter"/>
</dbReference>
<evidence type="ECO:0000256" key="7">
    <source>
        <dbReference type="SAM" id="Phobius"/>
    </source>
</evidence>
<feature type="transmembrane region" description="Helical" evidence="7">
    <location>
        <begin position="41"/>
        <end position="74"/>
    </location>
</feature>
<dbReference type="Proteomes" id="UP000037712">
    <property type="component" value="Unassembled WGS sequence"/>
</dbReference>
<evidence type="ECO:0000256" key="1">
    <source>
        <dbReference type="ARBA" id="ARBA00004651"/>
    </source>
</evidence>
<dbReference type="GO" id="GO:0042883">
    <property type="term" value="P:cysteine transport"/>
    <property type="evidence" value="ECO:0007669"/>
    <property type="project" value="InterPro"/>
</dbReference>
<dbReference type="PROSITE" id="PS00211">
    <property type="entry name" value="ABC_TRANSPORTER_1"/>
    <property type="match status" value="1"/>
</dbReference>
<name>A0A0M9WQM1_RHORH</name>